<feature type="chain" id="PRO_5043639959" evidence="1">
    <location>
        <begin position="20"/>
        <end position="370"/>
    </location>
</feature>
<dbReference type="AlphaFoldDB" id="A0AAV1HSF7"/>
<organism evidence="2 3">
    <name type="scientific">Coccomyxa viridis</name>
    <dbReference type="NCBI Taxonomy" id="1274662"/>
    <lineage>
        <taxon>Eukaryota</taxon>
        <taxon>Viridiplantae</taxon>
        <taxon>Chlorophyta</taxon>
        <taxon>core chlorophytes</taxon>
        <taxon>Trebouxiophyceae</taxon>
        <taxon>Trebouxiophyceae incertae sedis</taxon>
        <taxon>Coccomyxaceae</taxon>
        <taxon>Coccomyxa</taxon>
    </lineage>
</organism>
<evidence type="ECO:0000256" key="1">
    <source>
        <dbReference type="SAM" id="SignalP"/>
    </source>
</evidence>
<gene>
    <name evidence="2" type="ORF">CVIRNUC_000239</name>
</gene>
<protein>
    <submittedName>
        <fullName evidence="2">Uncharacterized protein</fullName>
    </submittedName>
</protein>
<name>A0AAV1HSF7_9CHLO</name>
<feature type="signal peptide" evidence="1">
    <location>
        <begin position="1"/>
        <end position="19"/>
    </location>
</feature>
<accession>A0AAV1HSF7</accession>
<keyword evidence="3" id="KW-1185">Reference proteome</keyword>
<dbReference type="EMBL" id="CAUYUE010000001">
    <property type="protein sequence ID" value="CAK0733191.1"/>
    <property type="molecule type" value="Genomic_DNA"/>
</dbReference>
<dbReference type="Proteomes" id="UP001314263">
    <property type="component" value="Unassembled WGS sequence"/>
</dbReference>
<comment type="caution">
    <text evidence="2">The sequence shown here is derived from an EMBL/GenBank/DDBJ whole genome shotgun (WGS) entry which is preliminary data.</text>
</comment>
<keyword evidence="1" id="KW-0732">Signal</keyword>
<reference evidence="2 3" key="1">
    <citation type="submission" date="2023-10" db="EMBL/GenBank/DDBJ databases">
        <authorList>
            <person name="Maclean D."/>
            <person name="Macfadyen A."/>
        </authorList>
    </citation>
    <scope>NUCLEOTIDE SEQUENCE [LARGE SCALE GENOMIC DNA]</scope>
</reference>
<proteinExistence type="predicted"/>
<evidence type="ECO:0000313" key="3">
    <source>
        <dbReference type="Proteomes" id="UP001314263"/>
    </source>
</evidence>
<sequence length="370" mass="42262">MVFCLIAALYTLLAPQVAGQIESFAEPFLKAKECILHNYVPVRGDDYGHDGPGIQPWSVNWHTYAGNKPDALQYCSSTELLLESLKSGIRMSLNSIALDDIALENAEESWFQPHRCAFRWFTWRKACQVLGKFSQVYMIGDSMMRHIHHALLMLLKDDWQYGSLPLKLDGLNQYEQCHCDGQFSEHALCREHIADTATMNDPRQFGLCMGSSSRPFALHSRERGLYDGYKLMWDNSTCTDLDRPVFIFMGIGAHHHHEAHRTTGEGISPVMKEIDEAAAACPHVTFHKAFIGLHAQSRTLDHKYPGQTRELMIDFNIEVSRYLREKHAMDYFDPWNLTKNAPTSDGYHQLSDVNLVKAMYLLNYLDMLLG</sequence>
<evidence type="ECO:0000313" key="2">
    <source>
        <dbReference type="EMBL" id="CAK0733191.1"/>
    </source>
</evidence>